<gene>
    <name evidence="2" type="ORF">AVDCRST_MAG13-1644</name>
</gene>
<feature type="compositionally biased region" description="Basic and acidic residues" evidence="1">
    <location>
        <begin position="110"/>
        <end position="123"/>
    </location>
</feature>
<dbReference type="Gene3D" id="3.10.590.10">
    <property type="entry name" value="ph1033 like domains"/>
    <property type="match status" value="1"/>
</dbReference>
<dbReference type="SUPFAM" id="SSF88697">
    <property type="entry name" value="PUA domain-like"/>
    <property type="match status" value="1"/>
</dbReference>
<dbReference type="InterPro" id="IPR015947">
    <property type="entry name" value="PUA-like_sf"/>
</dbReference>
<sequence length="399" mass="42884">MLEVPLPRPHDERHVVAGRARGRREARGQLHGHVRVAVPVHEEQGDPGRKAARGARGAVGLRGVLGLPAAEVLDDVAAEVQAGAELEVADRALAHGARERDARAAPAGRPQREVAARGVPDRHDALEVERGPDRRQVVDRRRDVLARDRPAAAPAAPPRPHRAVLDVPGGPAAQPQVPRERLHLVALVGDAPEAAVQQDRHGMRPRALGEDQVGLLGAGGSVGHAGHGRAGCSQVRGVHSGRMADAPTTWILTGSPENFAATRDLGFTLIGMKERRRLQAQQMVPGDRIVLYLTRVKAFAASLLLAGELREDRTPVWPGKPGAPDPYPWRFPAVPEIVLPEDGWVPAQELARELEHVRKWPADHWTLAFQGQLRTVSERDAALLVGRLRAAADALGAAA</sequence>
<organism evidence="2">
    <name type="scientific">uncultured Solirubrobacteraceae bacterium</name>
    <dbReference type="NCBI Taxonomy" id="1162706"/>
    <lineage>
        <taxon>Bacteria</taxon>
        <taxon>Bacillati</taxon>
        <taxon>Actinomycetota</taxon>
        <taxon>Thermoleophilia</taxon>
        <taxon>Solirubrobacterales</taxon>
        <taxon>Solirubrobacteraceae</taxon>
        <taxon>environmental samples</taxon>
    </lineage>
</organism>
<accession>A0A6J4SB97</accession>
<feature type="region of interest" description="Disordered" evidence="1">
    <location>
        <begin position="97"/>
        <end position="123"/>
    </location>
</feature>
<evidence type="ECO:0000256" key="1">
    <source>
        <dbReference type="SAM" id="MobiDB-lite"/>
    </source>
</evidence>
<dbReference type="AlphaFoldDB" id="A0A6J4SB97"/>
<feature type="region of interest" description="Disordered" evidence="1">
    <location>
        <begin position="141"/>
        <end position="175"/>
    </location>
</feature>
<name>A0A6J4SB97_9ACTN</name>
<evidence type="ECO:0008006" key="3">
    <source>
        <dbReference type="Google" id="ProtNLM"/>
    </source>
</evidence>
<evidence type="ECO:0000313" key="2">
    <source>
        <dbReference type="EMBL" id="CAA9489248.1"/>
    </source>
</evidence>
<dbReference type="EMBL" id="CADCVO010000261">
    <property type="protein sequence ID" value="CAA9489248.1"/>
    <property type="molecule type" value="Genomic_DNA"/>
</dbReference>
<proteinExistence type="predicted"/>
<protein>
    <recommendedName>
        <fullName evidence="3">EVE domain-containing protein</fullName>
    </recommendedName>
</protein>
<reference evidence="2" key="1">
    <citation type="submission" date="2020-02" db="EMBL/GenBank/DDBJ databases">
        <authorList>
            <person name="Meier V. D."/>
        </authorList>
    </citation>
    <scope>NUCLEOTIDE SEQUENCE</scope>
    <source>
        <strain evidence="2">AVDCRST_MAG13</strain>
    </source>
</reference>
<feature type="compositionally biased region" description="Basic and acidic residues" evidence="1">
    <location>
        <begin position="141"/>
        <end position="150"/>
    </location>
</feature>